<dbReference type="Proteomes" id="UP000634529">
    <property type="component" value="Unassembled WGS sequence"/>
</dbReference>
<protein>
    <recommendedName>
        <fullName evidence="3">DNA methylase N-4/N-6 domain-containing protein</fullName>
    </recommendedName>
</protein>
<comment type="caution">
    <text evidence="1">The sequence shown here is derived from an EMBL/GenBank/DDBJ whole genome shotgun (WGS) entry which is preliminary data.</text>
</comment>
<name>A0ABR9AZ80_9BACL</name>
<dbReference type="EMBL" id="JACYTN010000004">
    <property type="protein sequence ID" value="MBD8498517.1"/>
    <property type="molecule type" value="Genomic_DNA"/>
</dbReference>
<sequence>MNLDILTYYEAIESTINLDEDIKYKSLVHPSDTQQSNVHNWYKFKEGYSPNLLNEILEYFSINKNVRLLDPFCGSGTTILSSILLDTDIHVELATGIEVNPFIHFVADTKVKFSTLNTSASKLFIKNLESIDIFNYTTELNIPELSTIPKAFSHKTLIQLLNLRELIKNTFSDSYEANFFKLALASILEQVSCMRKSGRALKIVRELVDYDVKQIFIEKCCKMIEECEVLQSSHSPHTVSKAQIVNIDIRELQPYDVFEGYNLVVFSPPYLNHFDYTEVYKIELWMLEFVSNKEEFRNLRYRTFRSHPSIKFEKTDIYKSYHSKIINDLITYLESLEKKEQFYTTILGYIDDMYKTLSKLHSITSNDASLACIVANSLFGSKKKDNLTPVATDLIISEIAKDIGFEIVSIKVARELTRRGIAFPYGRESIIYFKKVSSSN</sequence>
<evidence type="ECO:0000313" key="1">
    <source>
        <dbReference type="EMBL" id="MBD8498517.1"/>
    </source>
</evidence>
<dbReference type="InterPro" id="IPR029063">
    <property type="entry name" value="SAM-dependent_MTases_sf"/>
</dbReference>
<keyword evidence="2" id="KW-1185">Reference proteome</keyword>
<dbReference type="SUPFAM" id="SSF53335">
    <property type="entry name" value="S-adenosyl-L-methionine-dependent methyltransferases"/>
    <property type="match status" value="1"/>
</dbReference>
<reference evidence="1 2" key="1">
    <citation type="submission" date="2020-09" db="EMBL/GenBank/DDBJ databases">
        <title>Paenibacillus sp. CAU 1523 isolated from sand of Haeundae Beach.</title>
        <authorList>
            <person name="Kim W."/>
        </authorList>
    </citation>
    <scope>NUCLEOTIDE SEQUENCE [LARGE SCALE GENOMIC DNA]</scope>
    <source>
        <strain evidence="1 2">CAU 1523</strain>
    </source>
</reference>
<dbReference type="RefSeq" id="WP_192024895.1">
    <property type="nucleotide sequence ID" value="NZ_JACYTN010000004.1"/>
</dbReference>
<proteinExistence type="predicted"/>
<accession>A0ABR9AZ80</accession>
<dbReference type="Gene3D" id="3.40.50.150">
    <property type="entry name" value="Vaccinia Virus protein VP39"/>
    <property type="match status" value="2"/>
</dbReference>
<organism evidence="1 2">
    <name type="scientific">Paenibacillus arenosi</name>
    <dbReference type="NCBI Taxonomy" id="2774142"/>
    <lineage>
        <taxon>Bacteria</taxon>
        <taxon>Bacillati</taxon>
        <taxon>Bacillota</taxon>
        <taxon>Bacilli</taxon>
        <taxon>Bacillales</taxon>
        <taxon>Paenibacillaceae</taxon>
        <taxon>Paenibacillus</taxon>
    </lineage>
</organism>
<evidence type="ECO:0000313" key="2">
    <source>
        <dbReference type="Proteomes" id="UP000634529"/>
    </source>
</evidence>
<gene>
    <name evidence="1" type="ORF">IFO66_09335</name>
</gene>
<evidence type="ECO:0008006" key="3">
    <source>
        <dbReference type="Google" id="ProtNLM"/>
    </source>
</evidence>